<evidence type="ECO:0000256" key="2">
    <source>
        <dbReference type="SAM" id="MobiDB-lite"/>
    </source>
</evidence>
<dbReference type="InterPro" id="IPR013088">
    <property type="entry name" value="Znf_NHR/GATA"/>
</dbReference>
<keyword evidence="1" id="KW-0479">Metal-binding</keyword>
<protein>
    <recommendedName>
        <fullName evidence="1">DNA gyrase inhibitor YacG</fullName>
    </recommendedName>
</protein>
<reference evidence="3 4" key="1">
    <citation type="submission" date="2018-07" db="EMBL/GenBank/DDBJ databases">
        <title>Genomic and Epidemiologic Investigation of an Indolent Hospital Outbreak.</title>
        <authorList>
            <person name="Johnson R.C."/>
            <person name="Deming C."/>
            <person name="Conlan S."/>
            <person name="Zellmer C.J."/>
            <person name="Michelin A.V."/>
            <person name="Lee-Lin S."/>
            <person name="Thomas P.J."/>
            <person name="Park M."/>
            <person name="Weingarten R.A."/>
            <person name="Less J."/>
            <person name="Dekker J.P."/>
            <person name="Frank K.M."/>
            <person name="Musser K.A."/>
            <person name="Mcquiston J.R."/>
            <person name="Henderson D.K."/>
            <person name="Lau A.F."/>
            <person name="Palmore T.N."/>
            <person name="Segre J.A."/>
        </authorList>
    </citation>
    <scope>NUCLEOTIDE SEQUENCE [LARGE SCALE GENOMIC DNA]</scope>
    <source>
        <strain evidence="3 4">SK-CDC1_0717</strain>
    </source>
</reference>
<comment type="subunit">
    <text evidence="1">Interacts with GyrB.</text>
</comment>
<dbReference type="AlphaFoldDB" id="A0A430G0C0"/>
<feature type="binding site" evidence="1">
    <location>
        <position position="44"/>
    </location>
    <ligand>
        <name>Zn(2+)</name>
        <dbReference type="ChEBI" id="CHEBI:29105"/>
    </ligand>
</feature>
<evidence type="ECO:0000313" key="3">
    <source>
        <dbReference type="EMBL" id="RSY79661.1"/>
    </source>
</evidence>
<name>A0A430G0C0_9SPHN</name>
<gene>
    <name evidence="1" type="primary">yacG</name>
    <name evidence="3" type="ORF">DAH66_17010</name>
</gene>
<organism evidence="3 4">
    <name type="scientific">Sphingomonas koreensis</name>
    <dbReference type="NCBI Taxonomy" id="93064"/>
    <lineage>
        <taxon>Bacteria</taxon>
        <taxon>Pseudomonadati</taxon>
        <taxon>Pseudomonadota</taxon>
        <taxon>Alphaproteobacteria</taxon>
        <taxon>Sphingomonadales</taxon>
        <taxon>Sphingomonadaceae</taxon>
        <taxon>Sphingomonas</taxon>
    </lineage>
</organism>
<sequence>MGRGAAPPHRRTHEVCGAKVKRDDCPICGKPGDPAFKPFCSRGCKDRDLLQWLGEGYRLPGAAIDPEDAEGVQSRLDSGESRD</sequence>
<dbReference type="SUPFAM" id="SSF57716">
    <property type="entry name" value="Glucocorticoid receptor-like (DNA-binding domain)"/>
    <property type="match status" value="1"/>
</dbReference>
<dbReference type="Pfam" id="PF03884">
    <property type="entry name" value="YacG"/>
    <property type="match status" value="1"/>
</dbReference>
<feature type="binding site" evidence="1">
    <location>
        <position position="25"/>
    </location>
    <ligand>
        <name>Zn(2+)</name>
        <dbReference type="ChEBI" id="CHEBI:29105"/>
    </ligand>
</feature>
<dbReference type="GO" id="GO:0008270">
    <property type="term" value="F:zinc ion binding"/>
    <property type="evidence" value="ECO:0007669"/>
    <property type="project" value="UniProtKB-UniRule"/>
</dbReference>
<feature type="binding site" evidence="1">
    <location>
        <position position="28"/>
    </location>
    <ligand>
        <name>Zn(2+)</name>
        <dbReference type="ChEBI" id="CHEBI:29105"/>
    </ligand>
</feature>
<evidence type="ECO:0000256" key="1">
    <source>
        <dbReference type="HAMAP-Rule" id="MF_00649"/>
    </source>
</evidence>
<dbReference type="InterPro" id="IPR005584">
    <property type="entry name" value="DNA_gyrase_inhibitor_YacG"/>
</dbReference>
<dbReference type="GO" id="GO:0008657">
    <property type="term" value="F:DNA topoisomerase type II (double strand cut, ATP-hydrolyzing) inhibitor activity"/>
    <property type="evidence" value="ECO:0007669"/>
    <property type="project" value="UniProtKB-UniRule"/>
</dbReference>
<comment type="caution">
    <text evidence="3">The sequence shown here is derived from an EMBL/GenBank/DDBJ whole genome shotgun (WGS) entry which is preliminary data.</text>
</comment>
<dbReference type="Proteomes" id="UP000287746">
    <property type="component" value="Unassembled WGS sequence"/>
</dbReference>
<keyword evidence="1" id="KW-0862">Zinc</keyword>
<comment type="function">
    <text evidence="1">Inhibits all the catalytic activities of DNA gyrase by preventing its interaction with DNA. Acts by binding directly to the C-terminal domain of GyrB, which probably disrupts DNA binding by the gyrase.</text>
</comment>
<evidence type="ECO:0000313" key="4">
    <source>
        <dbReference type="Proteomes" id="UP000287746"/>
    </source>
</evidence>
<feature type="region of interest" description="Disordered" evidence="2">
    <location>
        <begin position="60"/>
        <end position="83"/>
    </location>
</feature>
<accession>A0A430G0C0</accession>
<comment type="cofactor">
    <cofactor evidence="1">
        <name>Zn(2+)</name>
        <dbReference type="ChEBI" id="CHEBI:29105"/>
    </cofactor>
    <text evidence="1">Binds 1 zinc ion.</text>
</comment>
<dbReference type="HAMAP" id="MF_00649">
    <property type="entry name" value="DNA_gyrase_inhibitor_YacG"/>
    <property type="match status" value="1"/>
</dbReference>
<dbReference type="GO" id="GO:0006355">
    <property type="term" value="P:regulation of DNA-templated transcription"/>
    <property type="evidence" value="ECO:0007669"/>
    <property type="project" value="InterPro"/>
</dbReference>
<dbReference type="Gene3D" id="3.30.50.10">
    <property type="entry name" value="Erythroid Transcription Factor GATA-1, subunit A"/>
    <property type="match status" value="1"/>
</dbReference>
<dbReference type="EMBL" id="QQYZ01000019">
    <property type="protein sequence ID" value="RSY79661.1"/>
    <property type="molecule type" value="Genomic_DNA"/>
</dbReference>
<comment type="similarity">
    <text evidence="1">Belongs to the DNA gyrase inhibitor YacG family.</text>
</comment>
<proteinExistence type="inferred from homology"/>
<feature type="binding site" evidence="1">
    <location>
        <position position="40"/>
    </location>
    <ligand>
        <name>Zn(2+)</name>
        <dbReference type="ChEBI" id="CHEBI:29105"/>
    </ligand>
</feature>